<name>A0A5C2SCS1_9APHY</name>
<dbReference type="AlphaFoldDB" id="A0A5C2SCS1"/>
<sequence>MKWEGGSLSQRPSGSFLTSVLSLSSPVPIMQASTATRAGSGLAITDLAFLYPRKLEPDEPRLEFERSFFELPAGSE</sequence>
<organism evidence="1 2">
    <name type="scientific">Lentinus tigrinus ALCF2SS1-6</name>
    <dbReference type="NCBI Taxonomy" id="1328759"/>
    <lineage>
        <taxon>Eukaryota</taxon>
        <taxon>Fungi</taxon>
        <taxon>Dikarya</taxon>
        <taxon>Basidiomycota</taxon>
        <taxon>Agaricomycotina</taxon>
        <taxon>Agaricomycetes</taxon>
        <taxon>Polyporales</taxon>
        <taxon>Polyporaceae</taxon>
        <taxon>Lentinus</taxon>
    </lineage>
</organism>
<evidence type="ECO:0000313" key="2">
    <source>
        <dbReference type="Proteomes" id="UP000313359"/>
    </source>
</evidence>
<evidence type="ECO:0000313" key="1">
    <source>
        <dbReference type="EMBL" id="RPD61481.1"/>
    </source>
</evidence>
<accession>A0A5C2SCS1</accession>
<keyword evidence="2" id="KW-1185">Reference proteome</keyword>
<gene>
    <name evidence="1" type="ORF">L227DRAFT_574557</name>
</gene>
<dbReference type="Proteomes" id="UP000313359">
    <property type="component" value="Unassembled WGS sequence"/>
</dbReference>
<dbReference type="EMBL" id="ML122262">
    <property type="protein sequence ID" value="RPD61481.1"/>
    <property type="molecule type" value="Genomic_DNA"/>
</dbReference>
<proteinExistence type="predicted"/>
<reference evidence="1" key="1">
    <citation type="journal article" date="2018" name="Genome Biol. Evol.">
        <title>Genomics and development of Lentinus tigrinus, a white-rot wood-decaying mushroom with dimorphic fruiting bodies.</title>
        <authorList>
            <person name="Wu B."/>
            <person name="Xu Z."/>
            <person name="Knudson A."/>
            <person name="Carlson A."/>
            <person name="Chen N."/>
            <person name="Kovaka S."/>
            <person name="LaButti K."/>
            <person name="Lipzen A."/>
            <person name="Pennachio C."/>
            <person name="Riley R."/>
            <person name="Schakwitz W."/>
            <person name="Umezawa K."/>
            <person name="Ohm R.A."/>
            <person name="Grigoriev I.V."/>
            <person name="Nagy L.G."/>
            <person name="Gibbons J."/>
            <person name="Hibbett D."/>
        </authorList>
    </citation>
    <scope>NUCLEOTIDE SEQUENCE [LARGE SCALE GENOMIC DNA]</scope>
    <source>
        <strain evidence="1">ALCF2SS1-6</strain>
    </source>
</reference>
<protein>
    <submittedName>
        <fullName evidence="1">Uncharacterized protein</fullName>
    </submittedName>
</protein>